<dbReference type="SMART" id="SM00490">
    <property type="entry name" value="HELICc"/>
    <property type="match status" value="1"/>
</dbReference>
<evidence type="ECO:0000256" key="2">
    <source>
        <dbReference type="ARBA" id="ARBA00022801"/>
    </source>
</evidence>
<dbReference type="PROSITE" id="PS51194">
    <property type="entry name" value="HELICASE_CTER"/>
    <property type="match status" value="1"/>
</dbReference>
<keyword evidence="1" id="KW-0547">Nucleotide-binding</keyword>
<dbReference type="PROSITE" id="PS51192">
    <property type="entry name" value="HELICASE_ATP_BIND_1"/>
    <property type="match status" value="1"/>
</dbReference>
<dbReference type="GO" id="GO:0005524">
    <property type="term" value="F:ATP binding"/>
    <property type="evidence" value="ECO:0007669"/>
    <property type="project" value="UniProtKB-KW"/>
</dbReference>
<dbReference type="Gene3D" id="3.40.50.300">
    <property type="entry name" value="P-loop containing nucleotide triphosphate hydrolases"/>
    <property type="match status" value="2"/>
</dbReference>
<dbReference type="InterPro" id="IPR001650">
    <property type="entry name" value="Helicase_C-like"/>
</dbReference>
<evidence type="ECO:0000256" key="3">
    <source>
        <dbReference type="ARBA" id="ARBA00022806"/>
    </source>
</evidence>
<dbReference type="PANTHER" id="PTHR47961:SF6">
    <property type="entry name" value="DNA-DIRECTED DNA POLYMERASE"/>
    <property type="match status" value="1"/>
</dbReference>
<dbReference type="Proteomes" id="UP000241771">
    <property type="component" value="Unassembled WGS sequence"/>
</dbReference>
<dbReference type="Pfam" id="PF00270">
    <property type="entry name" value="DEAD"/>
    <property type="match status" value="1"/>
</dbReference>
<feature type="domain" description="Helicase ATP-binding" evidence="5">
    <location>
        <begin position="109"/>
        <end position="244"/>
    </location>
</feature>
<keyword evidence="2" id="KW-0378">Hydrolase</keyword>
<proteinExistence type="predicted"/>
<evidence type="ECO:0000259" key="5">
    <source>
        <dbReference type="PROSITE" id="PS51192"/>
    </source>
</evidence>
<dbReference type="GO" id="GO:0003676">
    <property type="term" value="F:nucleic acid binding"/>
    <property type="evidence" value="ECO:0007669"/>
    <property type="project" value="InterPro"/>
</dbReference>
<dbReference type="PANTHER" id="PTHR47961">
    <property type="entry name" value="DNA POLYMERASE THETA, PUTATIVE (AFU_ORTHOLOGUE AFUA_1G05260)-RELATED"/>
    <property type="match status" value="1"/>
</dbReference>
<evidence type="ECO:0000313" key="7">
    <source>
        <dbReference type="EMBL" id="PSW14753.1"/>
    </source>
</evidence>
<sequence>MGDLINKLKSAEEFSFDETFDIYSKCSVLIDEDEKRGSETLIHILDNRRKFDIRLDDMLADIVESVGFYPYLEKEKLALSSTGSRIRNKANCSKNIIGKVFHDEQKYLSDMLLSDKNLIVSAPTSFGKSLLIEDIVASKRYNNIVIIQPTLALLDETRRKLVKYSEFYKLILRTSQEPETHKGNVFLFTAERVNEYSMFDNVDFLIIDEFYKLSSKRDDERSDTLNNAFNYLLRKFDPKFYLLGPNIDGISEGFASKYNAVFYKTEYSLVACEENNIFEEHKNKFGERGKKKKYKEEVLFDLLWKKRDEHSLIYCSSPYRARYLSKEYYRYLINKGVKEASHNLHIIEWIEKYVSESWSLIDCLKYGIGVHDGALQKHITTTIIDYFNNGDIKQLFCTATIIEGVNTSAKNVIYFDKKKGKDVYVDFFDYSNIRGRAGRLMEHYVGKIYNFNEVPPRDQIYIDIPFFEQNPISDEVLINIDDDNVVDKNSIQFEYISSLPPDERTLFSKNSLYIKGQDSLLKKLRRDLVKDYNLICWDSTPTYAQLEYCLGLAWDYFVRPEESLRPMTKKRIVKVTFDYGWNRSINHLVKNIFSYQLEQKNKKDERDILDDSIRDSFQILRHWFQYKIPKWLIVIHEIQKFVCLEKGIRPGNYLYYASLIENDFIPDNLTILAEIGVPKSAIDKLQKHISTKVNQDLILSEIRERKLYSLPSLLDYEKNKILENL</sequence>
<evidence type="ECO:0000256" key="4">
    <source>
        <dbReference type="ARBA" id="ARBA00022840"/>
    </source>
</evidence>
<gene>
    <name evidence="7" type="ORF">C9I98_21445</name>
</gene>
<dbReference type="RefSeq" id="WP_107272471.1">
    <property type="nucleotide sequence ID" value="NZ_PYMA01000018.1"/>
</dbReference>
<dbReference type="InterPro" id="IPR011545">
    <property type="entry name" value="DEAD/DEAH_box_helicase_dom"/>
</dbReference>
<comment type="caution">
    <text evidence="7">The sequence shown here is derived from an EMBL/GenBank/DDBJ whole genome shotgun (WGS) entry which is preliminary data.</text>
</comment>
<dbReference type="AlphaFoldDB" id="A0A2T3NIH2"/>
<dbReference type="InterPro" id="IPR050474">
    <property type="entry name" value="Hel308_SKI2-like"/>
</dbReference>
<keyword evidence="8" id="KW-1185">Reference proteome</keyword>
<evidence type="ECO:0000313" key="8">
    <source>
        <dbReference type="Proteomes" id="UP000241771"/>
    </source>
</evidence>
<dbReference type="SUPFAM" id="SSF52540">
    <property type="entry name" value="P-loop containing nucleoside triphosphate hydrolases"/>
    <property type="match status" value="2"/>
</dbReference>
<dbReference type="SMART" id="SM00487">
    <property type="entry name" value="DEXDc"/>
    <property type="match status" value="1"/>
</dbReference>
<keyword evidence="3 7" id="KW-0347">Helicase</keyword>
<dbReference type="InterPro" id="IPR027417">
    <property type="entry name" value="P-loop_NTPase"/>
</dbReference>
<dbReference type="InterPro" id="IPR014001">
    <property type="entry name" value="Helicase_ATP-bd"/>
</dbReference>
<feature type="domain" description="Helicase C-terminal" evidence="6">
    <location>
        <begin position="298"/>
        <end position="484"/>
    </location>
</feature>
<evidence type="ECO:0000259" key="6">
    <source>
        <dbReference type="PROSITE" id="PS51194"/>
    </source>
</evidence>
<protein>
    <submittedName>
        <fullName evidence="7">Helicase</fullName>
    </submittedName>
</protein>
<reference evidence="7 8" key="1">
    <citation type="submission" date="2018-01" db="EMBL/GenBank/DDBJ databases">
        <title>Whole genome sequencing of Histamine producing bacteria.</title>
        <authorList>
            <person name="Butler K."/>
        </authorList>
    </citation>
    <scope>NUCLEOTIDE SEQUENCE [LARGE SCALE GENOMIC DNA]</scope>
    <source>
        <strain evidence="7 8">DSM 100436</strain>
    </source>
</reference>
<organism evidence="7 8">
    <name type="scientific">Photobacterium sanctipauli</name>
    <dbReference type="NCBI Taxonomy" id="1342794"/>
    <lineage>
        <taxon>Bacteria</taxon>
        <taxon>Pseudomonadati</taxon>
        <taxon>Pseudomonadota</taxon>
        <taxon>Gammaproteobacteria</taxon>
        <taxon>Vibrionales</taxon>
        <taxon>Vibrionaceae</taxon>
        <taxon>Photobacterium</taxon>
    </lineage>
</organism>
<name>A0A2T3NIH2_9GAMM</name>
<dbReference type="GO" id="GO:0004386">
    <property type="term" value="F:helicase activity"/>
    <property type="evidence" value="ECO:0007669"/>
    <property type="project" value="UniProtKB-KW"/>
</dbReference>
<dbReference type="Pfam" id="PF00271">
    <property type="entry name" value="Helicase_C"/>
    <property type="match status" value="1"/>
</dbReference>
<dbReference type="GO" id="GO:0016787">
    <property type="term" value="F:hydrolase activity"/>
    <property type="evidence" value="ECO:0007669"/>
    <property type="project" value="UniProtKB-KW"/>
</dbReference>
<keyword evidence="4" id="KW-0067">ATP-binding</keyword>
<evidence type="ECO:0000256" key="1">
    <source>
        <dbReference type="ARBA" id="ARBA00022741"/>
    </source>
</evidence>
<dbReference type="EMBL" id="PYMA01000018">
    <property type="protein sequence ID" value="PSW14753.1"/>
    <property type="molecule type" value="Genomic_DNA"/>
</dbReference>
<accession>A0A2T3NIH2</accession>